<dbReference type="AlphaFoldDB" id="A0A561B7T5"/>
<proteinExistence type="predicted"/>
<keyword evidence="3" id="KW-1185">Reference proteome</keyword>
<evidence type="ECO:0000256" key="1">
    <source>
        <dbReference type="SAM" id="MobiDB-lite"/>
    </source>
</evidence>
<dbReference type="RefSeq" id="WP_145813673.1">
    <property type="nucleotide sequence ID" value="NZ_VIVK01000002.1"/>
</dbReference>
<evidence type="ECO:0000313" key="2">
    <source>
        <dbReference type="EMBL" id="TWD74903.1"/>
    </source>
</evidence>
<reference evidence="2 3" key="1">
    <citation type="submission" date="2019-06" db="EMBL/GenBank/DDBJ databases">
        <title>Sequencing the genomes of 1000 actinobacteria strains.</title>
        <authorList>
            <person name="Klenk H.-P."/>
        </authorList>
    </citation>
    <scope>NUCLEOTIDE SEQUENCE [LARGE SCALE GENOMIC DNA]</scope>
    <source>
        <strain evidence="2 3">DSM 24683</strain>
    </source>
</reference>
<dbReference type="EMBL" id="VIVK01000002">
    <property type="protein sequence ID" value="TWD74903.1"/>
    <property type="molecule type" value="Genomic_DNA"/>
</dbReference>
<sequence length="72" mass="7442">MADQDPQAEQPPDPGPADPPGGTEKDGIVIPGRFQIKLVGGLQSRRSAKRNRSTGADEESGEKAGGDRTGDA</sequence>
<feature type="region of interest" description="Disordered" evidence="1">
    <location>
        <begin position="1"/>
        <end position="72"/>
    </location>
</feature>
<evidence type="ECO:0000313" key="3">
    <source>
        <dbReference type="Proteomes" id="UP000318380"/>
    </source>
</evidence>
<protein>
    <submittedName>
        <fullName evidence="2">Uncharacterized protein</fullName>
    </submittedName>
</protein>
<accession>A0A561B7T5</accession>
<feature type="compositionally biased region" description="Pro residues" evidence="1">
    <location>
        <begin position="9"/>
        <end position="19"/>
    </location>
</feature>
<feature type="compositionally biased region" description="Basic and acidic residues" evidence="1">
    <location>
        <begin position="61"/>
        <end position="72"/>
    </location>
</feature>
<organism evidence="2 3">
    <name type="scientific">Kribbella amoyensis</name>
    <dbReference type="NCBI Taxonomy" id="996641"/>
    <lineage>
        <taxon>Bacteria</taxon>
        <taxon>Bacillati</taxon>
        <taxon>Actinomycetota</taxon>
        <taxon>Actinomycetes</taxon>
        <taxon>Propionibacteriales</taxon>
        <taxon>Kribbellaceae</taxon>
        <taxon>Kribbella</taxon>
    </lineage>
</organism>
<comment type="caution">
    <text evidence="2">The sequence shown here is derived from an EMBL/GenBank/DDBJ whole genome shotgun (WGS) entry which is preliminary data.</text>
</comment>
<gene>
    <name evidence="2" type="ORF">FB561_6338</name>
</gene>
<name>A0A561B7T5_9ACTN</name>
<dbReference type="Proteomes" id="UP000318380">
    <property type="component" value="Unassembled WGS sequence"/>
</dbReference>